<dbReference type="Proteomes" id="UP000054359">
    <property type="component" value="Unassembled WGS sequence"/>
</dbReference>
<proteinExistence type="predicted"/>
<dbReference type="EMBL" id="KL811044">
    <property type="protein sequence ID" value="KFM83118.1"/>
    <property type="molecule type" value="Genomic_DNA"/>
</dbReference>
<evidence type="ECO:0000313" key="1">
    <source>
        <dbReference type="EMBL" id="KFM83118.1"/>
    </source>
</evidence>
<name>A0A087V0H9_STEMI</name>
<evidence type="ECO:0000313" key="2">
    <source>
        <dbReference type="Proteomes" id="UP000054359"/>
    </source>
</evidence>
<feature type="non-terminal residue" evidence="1">
    <location>
        <position position="31"/>
    </location>
</feature>
<protein>
    <submittedName>
        <fullName evidence="1">Uncharacterized protein</fullName>
    </submittedName>
</protein>
<reference evidence="1 2" key="1">
    <citation type="submission" date="2013-11" db="EMBL/GenBank/DDBJ databases">
        <title>Genome sequencing of Stegodyphus mimosarum.</title>
        <authorList>
            <person name="Bechsgaard J."/>
        </authorList>
    </citation>
    <scope>NUCLEOTIDE SEQUENCE [LARGE SCALE GENOMIC DNA]</scope>
</reference>
<gene>
    <name evidence="1" type="ORF">X975_12636</name>
</gene>
<dbReference type="AlphaFoldDB" id="A0A087V0H9"/>
<organism evidence="1 2">
    <name type="scientific">Stegodyphus mimosarum</name>
    <name type="common">African social velvet spider</name>
    <dbReference type="NCBI Taxonomy" id="407821"/>
    <lineage>
        <taxon>Eukaryota</taxon>
        <taxon>Metazoa</taxon>
        <taxon>Ecdysozoa</taxon>
        <taxon>Arthropoda</taxon>
        <taxon>Chelicerata</taxon>
        <taxon>Arachnida</taxon>
        <taxon>Araneae</taxon>
        <taxon>Araneomorphae</taxon>
        <taxon>Entelegynae</taxon>
        <taxon>Eresoidea</taxon>
        <taxon>Eresidae</taxon>
        <taxon>Stegodyphus</taxon>
    </lineage>
</organism>
<keyword evidence="2" id="KW-1185">Reference proteome</keyword>
<feature type="non-terminal residue" evidence="1">
    <location>
        <position position="1"/>
    </location>
</feature>
<sequence length="31" mass="3401">EKGTCSFDEKGNQKCDCQEGHLVNKENKCAG</sequence>
<accession>A0A087V0H9</accession>